<proteinExistence type="inferred from homology"/>
<evidence type="ECO:0000256" key="1">
    <source>
        <dbReference type="ARBA" id="ARBA00025733"/>
    </source>
</evidence>
<dbReference type="FunCoup" id="A0A1Y2M1R8">
    <property type="interactions" value="1132"/>
</dbReference>
<feature type="compositionally biased region" description="Low complexity" evidence="2">
    <location>
        <begin position="208"/>
        <end position="219"/>
    </location>
</feature>
<dbReference type="GO" id="GO:0051131">
    <property type="term" value="P:chaperone-mediated protein complex assembly"/>
    <property type="evidence" value="ECO:0007669"/>
    <property type="project" value="TreeGrafter"/>
</dbReference>
<dbReference type="PANTHER" id="PTHR22932:SF1">
    <property type="entry name" value="CO-CHAPERONE PROTEIN DAF-41"/>
    <property type="match status" value="1"/>
</dbReference>
<protein>
    <recommendedName>
        <fullName evidence="3">CS domain-containing protein</fullName>
    </recommendedName>
</protein>
<evidence type="ECO:0000313" key="5">
    <source>
        <dbReference type="Proteomes" id="UP000193240"/>
    </source>
</evidence>
<dbReference type="GO" id="GO:0005829">
    <property type="term" value="C:cytosol"/>
    <property type="evidence" value="ECO:0007669"/>
    <property type="project" value="TreeGrafter"/>
</dbReference>
<evidence type="ECO:0000259" key="3">
    <source>
        <dbReference type="PROSITE" id="PS51203"/>
    </source>
</evidence>
<organism evidence="4 5">
    <name type="scientific">Epicoccum nigrum</name>
    <name type="common">Soil fungus</name>
    <name type="synonym">Epicoccum purpurascens</name>
    <dbReference type="NCBI Taxonomy" id="105696"/>
    <lineage>
        <taxon>Eukaryota</taxon>
        <taxon>Fungi</taxon>
        <taxon>Dikarya</taxon>
        <taxon>Ascomycota</taxon>
        <taxon>Pezizomycotina</taxon>
        <taxon>Dothideomycetes</taxon>
        <taxon>Pleosporomycetidae</taxon>
        <taxon>Pleosporales</taxon>
        <taxon>Pleosporineae</taxon>
        <taxon>Didymellaceae</taxon>
        <taxon>Epicoccum</taxon>
    </lineage>
</organism>
<dbReference type="EMBL" id="KZ107843">
    <property type="protein sequence ID" value="OSS49971.1"/>
    <property type="molecule type" value="Genomic_DNA"/>
</dbReference>
<sequence>MSTSTVTPEVTWAQRSSEHDPEKNYVFLTIVAADVPESDLKLDLQPTKLSFKGTSTSKKVTYAVDLDFFAEIDPKESKIQHSGRDVTLVLRKKELKEEFWPRLLKDKAKVHFLKTNFDKWVDEDEQDEAPADDEMMNQMNPMGGGGDGGFGGIDFSKLGAAQGMGGLPGMGGMGGMPGMEGFEGGDDSDDDDDMPELENDDEAKADKPAAAAAAAAPAADKPKIEEVA</sequence>
<dbReference type="FunFam" id="2.60.40.790:FF:000013">
    <property type="entry name" value="Very-long-chain (3R)-3-hydroxyacyl-CoA dehydratase"/>
    <property type="match status" value="1"/>
</dbReference>
<dbReference type="InterPro" id="IPR007052">
    <property type="entry name" value="CS_dom"/>
</dbReference>
<evidence type="ECO:0000313" key="4">
    <source>
        <dbReference type="EMBL" id="OSS49971.1"/>
    </source>
</evidence>
<feature type="region of interest" description="Disordered" evidence="2">
    <location>
        <begin position="166"/>
        <end position="228"/>
    </location>
</feature>
<dbReference type="GO" id="GO:0006457">
    <property type="term" value="P:protein folding"/>
    <property type="evidence" value="ECO:0007669"/>
    <property type="project" value="TreeGrafter"/>
</dbReference>
<dbReference type="GO" id="GO:0051879">
    <property type="term" value="F:Hsp90 protein binding"/>
    <property type="evidence" value="ECO:0007669"/>
    <property type="project" value="InterPro"/>
</dbReference>
<dbReference type="InParanoid" id="A0A1Y2M1R8"/>
<dbReference type="Pfam" id="PF04969">
    <property type="entry name" value="CS"/>
    <property type="match status" value="1"/>
</dbReference>
<name>A0A1Y2M1R8_EPING</name>
<dbReference type="InterPro" id="IPR045250">
    <property type="entry name" value="p23-like"/>
</dbReference>
<comment type="similarity">
    <text evidence="1">Belongs to the p23/wos2 family.</text>
</comment>
<gene>
    <name evidence="4" type="ORF">B5807_06175</name>
</gene>
<feature type="compositionally biased region" description="Acidic residues" evidence="2">
    <location>
        <begin position="183"/>
        <end position="201"/>
    </location>
</feature>
<dbReference type="AlphaFoldDB" id="A0A1Y2M1R8"/>
<dbReference type="PANTHER" id="PTHR22932">
    <property type="entry name" value="TELOMERASE-BINDING PROTEIN P23 HSP90 CO-CHAPERONE"/>
    <property type="match status" value="1"/>
</dbReference>
<evidence type="ECO:0000256" key="2">
    <source>
        <dbReference type="SAM" id="MobiDB-lite"/>
    </source>
</evidence>
<dbReference type="CDD" id="cd06465">
    <property type="entry name" value="p23_hB-ind1_like"/>
    <property type="match status" value="1"/>
</dbReference>
<keyword evidence="5" id="KW-1185">Reference proteome</keyword>
<dbReference type="STRING" id="105696.A0A1Y2M1R8"/>
<dbReference type="GO" id="GO:0005634">
    <property type="term" value="C:nucleus"/>
    <property type="evidence" value="ECO:0007669"/>
    <property type="project" value="TreeGrafter"/>
</dbReference>
<dbReference type="InterPro" id="IPR008978">
    <property type="entry name" value="HSP20-like_chaperone"/>
</dbReference>
<reference evidence="4 5" key="1">
    <citation type="journal article" date="2017" name="Genome Announc.">
        <title>Genome sequence of the saprophytic ascomycete Epicoccum nigrum ICMP 19927 strain isolated from New Zealand.</title>
        <authorList>
            <person name="Fokin M."/>
            <person name="Fleetwood D."/>
            <person name="Weir B.S."/>
            <person name="Villas-Boas S.G."/>
        </authorList>
    </citation>
    <scope>NUCLEOTIDE SEQUENCE [LARGE SCALE GENOMIC DNA]</scope>
    <source>
        <strain evidence="4 5">ICMP 19927</strain>
    </source>
</reference>
<accession>A0A1Y2M1R8</accession>
<feature type="compositionally biased region" description="Gly residues" evidence="2">
    <location>
        <begin position="166"/>
        <end position="182"/>
    </location>
</feature>
<dbReference type="GO" id="GO:0051087">
    <property type="term" value="F:protein-folding chaperone binding"/>
    <property type="evidence" value="ECO:0007669"/>
    <property type="project" value="TreeGrafter"/>
</dbReference>
<feature type="region of interest" description="Disordered" evidence="2">
    <location>
        <begin position="1"/>
        <end position="20"/>
    </location>
</feature>
<dbReference type="Proteomes" id="UP000193240">
    <property type="component" value="Unassembled WGS sequence"/>
</dbReference>
<dbReference type="SUPFAM" id="SSF49764">
    <property type="entry name" value="HSP20-like chaperones"/>
    <property type="match status" value="1"/>
</dbReference>
<feature type="domain" description="CS" evidence="3">
    <location>
        <begin position="5"/>
        <end position="104"/>
    </location>
</feature>
<dbReference type="OMA" id="EEGPYWP"/>
<dbReference type="Gene3D" id="2.60.40.790">
    <property type="match status" value="1"/>
</dbReference>
<dbReference type="PROSITE" id="PS51203">
    <property type="entry name" value="CS"/>
    <property type="match status" value="1"/>
</dbReference>